<reference evidence="11" key="1">
    <citation type="submission" date="2023-06" db="EMBL/GenBank/DDBJ databases">
        <title>Genomic analysis of the entomopathogenic nematode Steinernema hermaphroditum.</title>
        <authorList>
            <person name="Schwarz E.M."/>
            <person name="Heppert J.K."/>
            <person name="Baniya A."/>
            <person name="Schwartz H.T."/>
            <person name="Tan C.-H."/>
            <person name="Antoshechkin I."/>
            <person name="Sternberg P.W."/>
            <person name="Goodrich-Blair H."/>
            <person name="Dillman A.R."/>
        </authorList>
    </citation>
    <scope>NUCLEOTIDE SEQUENCE</scope>
    <source>
        <strain evidence="11">PS9179</strain>
        <tissue evidence="11">Whole animal</tissue>
    </source>
</reference>
<dbReference type="PANTHER" id="PTHR23354">
    <property type="entry name" value="NUCLEOLAR PROTEIN 7/ESTROGEN RECEPTOR COACTIVATOR-RELATED"/>
    <property type="match status" value="1"/>
</dbReference>
<keyword evidence="6" id="KW-0458">Lysosome</keyword>
<evidence type="ECO:0000256" key="1">
    <source>
        <dbReference type="ARBA" id="ARBA00004370"/>
    </source>
</evidence>
<keyword evidence="4" id="KW-0963">Cytoplasm</keyword>
<evidence type="ECO:0000256" key="9">
    <source>
        <dbReference type="ARBA" id="ARBA00042134"/>
    </source>
</evidence>
<comment type="caution">
    <text evidence="11">The sequence shown here is derived from an EMBL/GenBank/DDBJ whole genome shotgun (WGS) entry which is preliminary data.</text>
</comment>
<dbReference type="GO" id="GO:0005634">
    <property type="term" value="C:nucleus"/>
    <property type="evidence" value="ECO:0007669"/>
    <property type="project" value="TreeGrafter"/>
</dbReference>
<keyword evidence="5" id="KW-0472">Membrane</keyword>
<dbReference type="PROSITE" id="PS51886">
    <property type="entry name" value="TLDC"/>
    <property type="match status" value="1"/>
</dbReference>
<dbReference type="PANTHER" id="PTHR23354:SF131">
    <property type="entry name" value="MTOR-ASSOCIATED PROTEIN MEAK7"/>
    <property type="match status" value="1"/>
</dbReference>
<organism evidence="11 12">
    <name type="scientific">Steinernema hermaphroditum</name>
    <dbReference type="NCBI Taxonomy" id="289476"/>
    <lineage>
        <taxon>Eukaryota</taxon>
        <taxon>Metazoa</taxon>
        <taxon>Ecdysozoa</taxon>
        <taxon>Nematoda</taxon>
        <taxon>Chromadorea</taxon>
        <taxon>Rhabditida</taxon>
        <taxon>Tylenchina</taxon>
        <taxon>Panagrolaimomorpha</taxon>
        <taxon>Strongyloidoidea</taxon>
        <taxon>Steinernematidae</taxon>
        <taxon>Steinernema</taxon>
    </lineage>
</organism>
<dbReference type="AlphaFoldDB" id="A0AA39M8B8"/>
<dbReference type="InterPro" id="IPR006571">
    <property type="entry name" value="TLDc_dom"/>
</dbReference>
<evidence type="ECO:0000256" key="4">
    <source>
        <dbReference type="ARBA" id="ARBA00022490"/>
    </source>
</evidence>
<dbReference type="GO" id="GO:0005764">
    <property type="term" value="C:lysosome"/>
    <property type="evidence" value="ECO:0007669"/>
    <property type="project" value="UniProtKB-SubCell"/>
</dbReference>
<sequence length="401" mass="44386">MGASGSKSHSREQRLSNLSAEQVGKAKLQFRRASQGADQLTKTQFSAFSESFLSAPMRDSVFAKIGQPHHKVLENVFVQFADRMLGSTDELAAGLLSIHGTVDRFISDIVESLFLLENKKSARDVAQLVAYLQKSAPRTNSQDELYGWFHSMPLAVQLTERVYLRLLLGDDGAILPSFVGGRSSILSNAEVLLVNFNLPREFRHKWELLFSSEQHGASFSKMCTLVSNQGPCLLCIESEDGRVFGGFASAGFVVGPSYTGNVCCFLFRGGPAMDIFAATGFNDNYAYLNHGQLTLPNGMGIGGRDTYWSVFIREEDNVGLSGANVSTFEKCHLAGKNEFRPKRIEIWRTGDKPDLKKYDENGEEIKERSVIDQDPGAKAILELTGKKLHSEAFREPHPEDE</sequence>
<protein>
    <recommendedName>
        <fullName evidence="7">MTOR-associated protein MEAK7</fullName>
    </recommendedName>
    <alternativeName>
        <fullName evidence="9">TBC/LysM-associated domain-containing protein 1</fullName>
    </alternativeName>
    <alternativeName>
        <fullName evidence="8">TLD domain-containing protein 1</fullName>
    </alternativeName>
</protein>
<comment type="subcellular location">
    <subcellularLocation>
        <location evidence="3">Cytoplasm</location>
    </subcellularLocation>
    <subcellularLocation>
        <location evidence="2">Lysosome</location>
    </subcellularLocation>
    <subcellularLocation>
        <location evidence="1">Membrane</location>
    </subcellularLocation>
</comment>
<accession>A0AA39M8B8</accession>
<evidence type="ECO:0000256" key="6">
    <source>
        <dbReference type="ARBA" id="ARBA00023228"/>
    </source>
</evidence>
<evidence type="ECO:0000313" key="12">
    <source>
        <dbReference type="Proteomes" id="UP001175271"/>
    </source>
</evidence>
<evidence type="ECO:0000256" key="2">
    <source>
        <dbReference type="ARBA" id="ARBA00004371"/>
    </source>
</evidence>
<keyword evidence="12" id="KW-1185">Reference proteome</keyword>
<evidence type="ECO:0000259" key="10">
    <source>
        <dbReference type="PROSITE" id="PS51886"/>
    </source>
</evidence>
<evidence type="ECO:0000256" key="8">
    <source>
        <dbReference type="ARBA" id="ARBA00041780"/>
    </source>
</evidence>
<evidence type="ECO:0000256" key="7">
    <source>
        <dbReference type="ARBA" id="ARBA00039594"/>
    </source>
</evidence>
<name>A0AA39M8B8_9BILA</name>
<dbReference type="Proteomes" id="UP001175271">
    <property type="component" value="Unassembled WGS sequence"/>
</dbReference>
<evidence type="ECO:0000313" key="11">
    <source>
        <dbReference type="EMBL" id="KAK0424295.1"/>
    </source>
</evidence>
<dbReference type="Pfam" id="PF07534">
    <property type="entry name" value="TLD"/>
    <property type="match status" value="1"/>
</dbReference>
<dbReference type="GO" id="GO:0006979">
    <property type="term" value="P:response to oxidative stress"/>
    <property type="evidence" value="ECO:0007669"/>
    <property type="project" value="TreeGrafter"/>
</dbReference>
<feature type="domain" description="TLDc" evidence="10">
    <location>
        <begin position="184"/>
        <end position="350"/>
    </location>
</feature>
<gene>
    <name evidence="11" type="ORF">QR680_008598</name>
</gene>
<evidence type="ECO:0000256" key="3">
    <source>
        <dbReference type="ARBA" id="ARBA00004496"/>
    </source>
</evidence>
<dbReference type="EMBL" id="JAUCMV010000001">
    <property type="protein sequence ID" value="KAK0424295.1"/>
    <property type="molecule type" value="Genomic_DNA"/>
</dbReference>
<proteinExistence type="predicted"/>
<dbReference type="SMART" id="SM00584">
    <property type="entry name" value="TLDc"/>
    <property type="match status" value="1"/>
</dbReference>
<evidence type="ECO:0000256" key="5">
    <source>
        <dbReference type="ARBA" id="ARBA00023136"/>
    </source>
</evidence>
<dbReference type="GO" id="GO:0016020">
    <property type="term" value="C:membrane"/>
    <property type="evidence" value="ECO:0007669"/>
    <property type="project" value="UniProtKB-SubCell"/>
</dbReference>